<evidence type="ECO:0000313" key="6">
    <source>
        <dbReference type="Proteomes" id="UP000269097"/>
    </source>
</evidence>
<dbReference type="EMBL" id="CP033433">
    <property type="protein sequence ID" value="AYQ75698.1"/>
    <property type="molecule type" value="Genomic_DNA"/>
</dbReference>
<organism evidence="5 6">
    <name type="scientific">Cohnella candidum</name>
    <dbReference type="NCBI Taxonomy" id="2674991"/>
    <lineage>
        <taxon>Bacteria</taxon>
        <taxon>Bacillati</taxon>
        <taxon>Bacillota</taxon>
        <taxon>Bacilli</taxon>
        <taxon>Bacillales</taxon>
        <taxon>Paenibacillaceae</taxon>
        <taxon>Cohnella</taxon>
    </lineage>
</organism>
<dbReference type="AlphaFoldDB" id="A0A3G3K5F3"/>
<proteinExistence type="inferred from homology"/>
<dbReference type="Pfam" id="PF00588">
    <property type="entry name" value="SpoU_methylase"/>
    <property type="match status" value="1"/>
</dbReference>
<dbReference type="Gene3D" id="3.40.1280.10">
    <property type="match status" value="1"/>
</dbReference>
<gene>
    <name evidence="5" type="primary">rlmB</name>
    <name evidence="5" type="ORF">EAV92_16745</name>
</gene>
<sequence>MAGKHPVLEALKSGRALNKIWLSEQSQRSHIAPILEEAKAKGVVVQFADKRKLDQLVPNLPHQGVVAQAAAVSYYEVDELLARASEKGEPPLLVLLDEVEDPHNLGSVLRTADCTGVHGVIVPKRRSASLTAVVAKTSAGAVEYVPVARVSNLVQTIEKLKEAGVWVAGAAGEAPGDVYRANLTGPLAIVIGNEGRGLSRLVRESCDFLVSLPMLGRINSLNASVAAGVILYEALRQRKAADAAKAAGPAGGDGHAPA</sequence>
<comment type="similarity">
    <text evidence="1">Belongs to the class IV-like SAM-binding methyltransferase superfamily. RNA methyltransferase TrmH family.</text>
</comment>
<feature type="domain" description="RNA 2-O ribose methyltransferase substrate binding" evidence="4">
    <location>
        <begin position="1"/>
        <end position="75"/>
    </location>
</feature>
<dbReference type="Gene3D" id="3.30.1330.30">
    <property type="match status" value="1"/>
</dbReference>
<dbReference type="Proteomes" id="UP000269097">
    <property type="component" value="Chromosome"/>
</dbReference>
<evidence type="ECO:0000256" key="2">
    <source>
        <dbReference type="ARBA" id="ARBA00022603"/>
    </source>
</evidence>
<keyword evidence="6" id="KW-1185">Reference proteome</keyword>
<dbReference type="InterPro" id="IPR013123">
    <property type="entry name" value="SpoU_subst-bd"/>
</dbReference>
<protein>
    <submittedName>
        <fullName evidence="5">23S rRNA (Guanosine(2251)-2'-O)-methyltransferase RlmB</fullName>
    </submittedName>
</protein>
<dbReference type="KEGG" id="coh:EAV92_16745"/>
<dbReference type="InterPro" id="IPR001537">
    <property type="entry name" value="SpoU_MeTrfase"/>
</dbReference>
<dbReference type="Pfam" id="PF08032">
    <property type="entry name" value="SpoU_sub_bind"/>
    <property type="match status" value="1"/>
</dbReference>
<dbReference type="SMART" id="SM00967">
    <property type="entry name" value="SpoU_sub_bind"/>
    <property type="match status" value="1"/>
</dbReference>
<dbReference type="InterPro" id="IPR029026">
    <property type="entry name" value="tRNA_m1G_MTases_N"/>
</dbReference>
<dbReference type="NCBIfam" id="TIGR00186">
    <property type="entry name" value="rRNA_methyl_3"/>
    <property type="match status" value="1"/>
</dbReference>
<dbReference type="GO" id="GO:0008173">
    <property type="term" value="F:RNA methyltransferase activity"/>
    <property type="evidence" value="ECO:0007669"/>
    <property type="project" value="InterPro"/>
</dbReference>
<dbReference type="GO" id="GO:0003723">
    <property type="term" value="F:RNA binding"/>
    <property type="evidence" value="ECO:0007669"/>
    <property type="project" value="InterPro"/>
</dbReference>
<keyword evidence="3 5" id="KW-0808">Transferase</keyword>
<accession>A0A3G3K5F3</accession>
<dbReference type="PANTHER" id="PTHR46429:SF1">
    <property type="entry name" value="23S RRNA (GUANOSINE-2'-O-)-METHYLTRANSFERASE RLMB"/>
    <property type="match status" value="1"/>
</dbReference>
<dbReference type="CDD" id="cd18103">
    <property type="entry name" value="SpoU-like_RlmB"/>
    <property type="match status" value="1"/>
</dbReference>
<dbReference type="GO" id="GO:0006396">
    <property type="term" value="P:RNA processing"/>
    <property type="evidence" value="ECO:0007669"/>
    <property type="project" value="InterPro"/>
</dbReference>
<dbReference type="GO" id="GO:0032259">
    <property type="term" value="P:methylation"/>
    <property type="evidence" value="ECO:0007669"/>
    <property type="project" value="UniProtKB-KW"/>
</dbReference>
<dbReference type="GO" id="GO:0005829">
    <property type="term" value="C:cytosol"/>
    <property type="evidence" value="ECO:0007669"/>
    <property type="project" value="TreeGrafter"/>
</dbReference>
<evidence type="ECO:0000259" key="4">
    <source>
        <dbReference type="SMART" id="SM00967"/>
    </source>
</evidence>
<evidence type="ECO:0000313" key="5">
    <source>
        <dbReference type="EMBL" id="AYQ75698.1"/>
    </source>
</evidence>
<dbReference type="PANTHER" id="PTHR46429">
    <property type="entry name" value="23S RRNA (GUANOSINE-2'-O-)-METHYLTRANSFERASE RLMB"/>
    <property type="match status" value="1"/>
</dbReference>
<evidence type="ECO:0000256" key="3">
    <source>
        <dbReference type="ARBA" id="ARBA00022679"/>
    </source>
</evidence>
<reference evidence="5 6" key="1">
    <citation type="submission" date="2018-10" db="EMBL/GenBank/DDBJ databases">
        <title>Genome Sequence of Cohnella sp.</title>
        <authorList>
            <person name="Srinivasan S."/>
            <person name="Kim M.K."/>
        </authorList>
    </citation>
    <scope>NUCLEOTIDE SEQUENCE [LARGE SCALE GENOMIC DNA]</scope>
    <source>
        <strain evidence="5 6">18JY8-7</strain>
    </source>
</reference>
<name>A0A3G3K5F3_9BACL</name>
<dbReference type="InterPro" id="IPR029028">
    <property type="entry name" value="Alpha/beta_knot_MTases"/>
</dbReference>
<dbReference type="SUPFAM" id="SSF55315">
    <property type="entry name" value="L30e-like"/>
    <property type="match status" value="1"/>
</dbReference>
<dbReference type="FunFam" id="3.40.1280.10:FF:000008">
    <property type="entry name" value="Group 3 RNA methyltransferase TrmH"/>
    <property type="match status" value="1"/>
</dbReference>
<dbReference type="InterPro" id="IPR029064">
    <property type="entry name" value="Ribosomal_eL30-like_sf"/>
</dbReference>
<evidence type="ECO:0000256" key="1">
    <source>
        <dbReference type="ARBA" id="ARBA00007228"/>
    </source>
</evidence>
<dbReference type="InterPro" id="IPR004441">
    <property type="entry name" value="rRNA_MeTrfase_TrmH"/>
</dbReference>
<keyword evidence="2 5" id="KW-0489">Methyltransferase</keyword>
<dbReference type="SUPFAM" id="SSF75217">
    <property type="entry name" value="alpha/beta knot"/>
    <property type="match status" value="1"/>
</dbReference>